<keyword evidence="4" id="KW-0547">Nucleotide-binding</keyword>
<protein>
    <recommendedName>
        <fullName evidence="6">Disease resistance N-terminal domain-containing protein</fullName>
    </recommendedName>
</protein>
<dbReference type="InterPro" id="IPR041118">
    <property type="entry name" value="Rx_N"/>
</dbReference>
<evidence type="ECO:0000256" key="5">
    <source>
        <dbReference type="ARBA" id="ARBA00022821"/>
    </source>
</evidence>
<proteinExistence type="inferred from homology"/>
<evidence type="ECO:0000256" key="3">
    <source>
        <dbReference type="ARBA" id="ARBA00022737"/>
    </source>
</evidence>
<dbReference type="PANTHER" id="PTHR23155">
    <property type="entry name" value="DISEASE RESISTANCE PROTEIN RP"/>
    <property type="match status" value="1"/>
</dbReference>
<evidence type="ECO:0000313" key="7">
    <source>
        <dbReference type="EMBL" id="KAG2632506.1"/>
    </source>
</evidence>
<comment type="caution">
    <text evidence="7">The sequence shown here is derived from an EMBL/GenBank/DDBJ whole genome shotgun (WGS) entry which is preliminary data.</text>
</comment>
<dbReference type="Gene3D" id="1.20.5.4130">
    <property type="match status" value="1"/>
</dbReference>
<keyword evidence="8" id="KW-1185">Reference proteome</keyword>
<evidence type="ECO:0000313" key="8">
    <source>
        <dbReference type="Proteomes" id="UP000823388"/>
    </source>
</evidence>
<dbReference type="CDD" id="cd14798">
    <property type="entry name" value="RX-CC_like"/>
    <property type="match status" value="1"/>
</dbReference>
<dbReference type="Pfam" id="PF18052">
    <property type="entry name" value="Rx_N"/>
    <property type="match status" value="1"/>
</dbReference>
<name>A0A8T0VFZ4_PANVG</name>
<evidence type="ECO:0000256" key="2">
    <source>
        <dbReference type="ARBA" id="ARBA00022614"/>
    </source>
</evidence>
<comment type="similarity">
    <text evidence="1">Belongs to the disease resistance NB-LRR family.</text>
</comment>
<dbReference type="SUPFAM" id="SSF52540">
    <property type="entry name" value="P-loop containing nucleoside triphosphate hydrolases"/>
    <property type="match status" value="1"/>
</dbReference>
<keyword evidence="5" id="KW-0611">Plant defense</keyword>
<evidence type="ECO:0000256" key="1">
    <source>
        <dbReference type="ARBA" id="ARBA00008894"/>
    </source>
</evidence>
<dbReference type="PANTHER" id="PTHR23155:SF990">
    <property type="entry name" value="NB-ARC DOMAIN CONTAINING PROTEIN, EXPRESSED"/>
    <property type="match status" value="1"/>
</dbReference>
<keyword evidence="2" id="KW-0433">Leucine-rich repeat</keyword>
<evidence type="ECO:0000256" key="4">
    <source>
        <dbReference type="ARBA" id="ARBA00022741"/>
    </source>
</evidence>
<feature type="domain" description="Disease resistance N-terminal" evidence="6">
    <location>
        <begin position="5"/>
        <end position="90"/>
    </location>
</feature>
<dbReference type="GO" id="GO:0000166">
    <property type="term" value="F:nucleotide binding"/>
    <property type="evidence" value="ECO:0007669"/>
    <property type="project" value="UniProtKB-KW"/>
</dbReference>
<gene>
    <name evidence="7" type="ORF">PVAP13_2NG097846</name>
</gene>
<organism evidence="7 8">
    <name type="scientific">Panicum virgatum</name>
    <name type="common">Blackwell switchgrass</name>
    <dbReference type="NCBI Taxonomy" id="38727"/>
    <lineage>
        <taxon>Eukaryota</taxon>
        <taxon>Viridiplantae</taxon>
        <taxon>Streptophyta</taxon>
        <taxon>Embryophyta</taxon>
        <taxon>Tracheophyta</taxon>
        <taxon>Spermatophyta</taxon>
        <taxon>Magnoliopsida</taxon>
        <taxon>Liliopsida</taxon>
        <taxon>Poales</taxon>
        <taxon>Poaceae</taxon>
        <taxon>PACMAD clade</taxon>
        <taxon>Panicoideae</taxon>
        <taxon>Panicodae</taxon>
        <taxon>Paniceae</taxon>
        <taxon>Panicinae</taxon>
        <taxon>Panicum</taxon>
        <taxon>Panicum sect. Hiantes</taxon>
    </lineage>
</organism>
<dbReference type="AlphaFoldDB" id="A0A8T0VFZ4"/>
<dbReference type="Proteomes" id="UP000823388">
    <property type="component" value="Chromosome 2N"/>
</dbReference>
<dbReference type="InterPro" id="IPR038005">
    <property type="entry name" value="RX-like_CC"/>
</dbReference>
<dbReference type="Gene3D" id="1.10.10.10">
    <property type="entry name" value="Winged helix-like DNA-binding domain superfamily/Winged helix DNA-binding domain"/>
    <property type="match status" value="1"/>
</dbReference>
<accession>A0A8T0VFZ4</accession>
<sequence length="556" mass="62846">MAETAIGAVLSKFEELAARETKILLEVGDDMTLLRDRLEWLQAFIGDADSKRRAGTDQLTLVWVRQTRNVAFQAEDALDQFVYQVDLKSQGYRSWKKMWYKYLTGFCTQIGSRHGMSARIKRINMRLAKISDNQKEYNIVYKPLAQVTSSTAASTSSWSDDPVAPVDDNAKLFGDILFREDPPGIGKNSTVVKMLDLRPAELKVVLFRVPPGATVDLVLMEIYKRAAGDIYFTEEGQILLSDPKEDDADISDRIRRVLAGKRASLPDSNNGSRVLLILDSEDEQVAWHANTMNQGGMDGVVPLRRLDEKGSGLLFRSRAFSRDDMLDYGDMMSTNNMYDEIVYDITGGYPLAIVVLAGLLRFKERPGQWEAVLQQLRPPAAGPRRMEEASLATIVQGDSASRTITTIERVFWASFEDLPNDLKSCFLYLAAFPKHTDCFASVVPQKAGKTMEELGYDYLKELVLRCLVQVRGVVRDDFDDIFDTRLRIHPRITGLLHSEAREAGFMEAHDMSMMRHVFVPPSVRRLSCMGIGGRYTTAPFTKRQFPKLRTFVRCTR</sequence>
<keyword evidence="3" id="KW-0677">Repeat</keyword>
<dbReference type="InterPro" id="IPR044974">
    <property type="entry name" value="Disease_R_plants"/>
</dbReference>
<dbReference type="EMBL" id="CM029040">
    <property type="protein sequence ID" value="KAG2632506.1"/>
    <property type="molecule type" value="Genomic_DNA"/>
</dbReference>
<dbReference type="InterPro" id="IPR027417">
    <property type="entry name" value="P-loop_NTPase"/>
</dbReference>
<evidence type="ECO:0000259" key="6">
    <source>
        <dbReference type="Pfam" id="PF18052"/>
    </source>
</evidence>
<reference evidence="7" key="1">
    <citation type="submission" date="2020-05" db="EMBL/GenBank/DDBJ databases">
        <title>WGS assembly of Panicum virgatum.</title>
        <authorList>
            <person name="Lovell J.T."/>
            <person name="Jenkins J."/>
            <person name="Shu S."/>
            <person name="Juenger T.E."/>
            <person name="Schmutz J."/>
        </authorList>
    </citation>
    <scope>NUCLEOTIDE SEQUENCE</scope>
    <source>
        <strain evidence="7">AP13</strain>
    </source>
</reference>
<dbReference type="GO" id="GO:0098542">
    <property type="term" value="P:defense response to other organism"/>
    <property type="evidence" value="ECO:0007669"/>
    <property type="project" value="TreeGrafter"/>
</dbReference>
<dbReference type="InterPro" id="IPR036388">
    <property type="entry name" value="WH-like_DNA-bd_sf"/>
</dbReference>